<keyword evidence="2" id="KW-1185">Reference proteome</keyword>
<dbReference type="HOGENOM" id="CLU_2958650_0_0_11"/>
<dbReference type="EMBL" id="CP002047">
    <property type="protein sequence ID" value="ADI12742.1"/>
    <property type="molecule type" value="Genomic_DNA"/>
</dbReference>
<gene>
    <name evidence="1" type="ordered locus">SBI_09624</name>
</gene>
<evidence type="ECO:0000313" key="1">
    <source>
        <dbReference type="EMBL" id="ADI12742.1"/>
    </source>
</evidence>
<protein>
    <submittedName>
        <fullName evidence="1">Uncharacterized protein</fullName>
    </submittedName>
</protein>
<dbReference type="Proteomes" id="UP000000377">
    <property type="component" value="Chromosome"/>
</dbReference>
<dbReference type="RefSeq" id="WP_014182189.1">
    <property type="nucleotide sequence ID" value="NC_016582.1"/>
</dbReference>
<dbReference type="PATRIC" id="fig|749414.3.peg.9909"/>
<name>D7C9N0_STRBB</name>
<dbReference type="KEGG" id="sbh:SBI_09624"/>
<dbReference type="AlphaFoldDB" id="D7C9N0"/>
<reference evidence="1 2" key="1">
    <citation type="journal article" date="2010" name="J. Bacteriol.">
        <title>Genome sequence of the milbemycin-producing bacterium Streptomyces bingchenggensis.</title>
        <authorList>
            <person name="Wang X.J."/>
            <person name="Yan Y.J."/>
            <person name="Zhang B."/>
            <person name="An J."/>
            <person name="Wang J.J."/>
            <person name="Tian J."/>
            <person name="Jiang L."/>
            <person name="Chen Y.H."/>
            <person name="Huang S.X."/>
            <person name="Yin M."/>
            <person name="Zhang J."/>
            <person name="Gao A.L."/>
            <person name="Liu C.X."/>
            <person name="Zhu Z.X."/>
            <person name="Xiang W.S."/>
        </authorList>
    </citation>
    <scope>NUCLEOTIDE SEQUENCE [LARGE SCALE GENOMIC DNA]</scope>
    <source>
        <strain evidence="1 2">BCW-1</strain>
    </source>
</reference>
<evidence type="ECO:0000313" key="2">
    <source>
        <dbReference type="Proteomes" id="UP000000377"/>
    </source>
</evidence>
<accession>D7C9N0</accession>
<sequence>MTLQNRTPTHNKIDWYSDLVQTEIGTGRIHTVGVNNFQATGTLTATVDGHTYPQPANGT</sequence>
<organism evidence="1 2">
    <name type="scientific">Streptomyces bingchenggensis (strain BCW-1)</name>
    <dbReference type="NCBI Taxonomy" id="749414"/>
    <lineage>
        <taxon>Bacteria</taxon>
        <taxon>Bacillati</taxon>
        <taxon>Actinomycetota</taxon>
        <taxon>Actinomycetes</taxon>
        <taxon>Kitasatosporales</taxon>
        <taxon>Streptomycetaceae</taxon>
        <taxon>Streptomyces</taxon>
    </lineage>
</organism>
<proteinExistence type="predicted"/>